<proteinExistence type="inferred from homology"/>
<dbReference type="InterPro" id="IPR005770">
    <property type="entry name" value="PhnD"/>
</dbReference>
<dbReference type="EMBL" id="FQZF01000008">
    <property type="protein sequence ID" value="SHJ06104.1"/>
    <property type="molecule type" value="Genomic_DNA"/>
</dbReference>
<dbReference type="AlphaFoldDB" id="A0A1M6G869"/>
<dbReference type="GO" id="GO:0055085">
    <property type="term" value="P:transmembrane transport"/>
    <property type="evidence" value="ECO:0007669"/>
    <property type="project" value="InterPro"/>
</dbReference>
<reference evidence="4 5" key="1">
    <citation type="submission" date="2016-11" db="EMBL/GenBank/DDBJ databases">
        <authorList>
            <person name="Jaros S."/>
            <person name="Januszkiewicz K."/>
            <person name="Wedrychowicz H."/>
        </authorList>
    </citation>
    <scope>NUCLEOTIDE SEQUENCE [LARGE SCALE GENOMIC DNA]</scope>
    <source>
        <strain evidence="4 5">DSM 14916</strain>
    </source>
</reference>
<dbReference type="Pfam" id="PF12974">
    <property type="entry name" value="Phosphonate-bd"/>
    <property type="match status" value="1"/>
</dbReference>
<evidence type="ECO:0000256" key="1">
    <source>
        <dbReference type="ARBA" id="ARBA00007162"/>
    </source>
</evidence>
<evidence type="ECO:0000256" key="3">
    <source>
        <dbReference type="SAM" id="SignalP"/>
    </source>
</evidence>
<dbReference type="SUPFAM" id="SSF53850">
    <property type="entry name" value="Periplasmic binding protein-like II"/>
    <property type="match status" value="1"/>
</dbReference>
<dbReference type="CDD" id="cd01071">
    <property type="entry name" value="PBP2_PhnD_like"/>
    <property type="match status" value="1"/>
</dbReference>
<organism evidence="4 5">
    <name type="scientific">Muricoccus roseus</name>
    <dbReference type="NCBI Taxonomy" id="198092"/>
    <lineage>
        <taxon>Bacteria</taxon>
        <taxon>Pseudomonadati</taxon>
        <taxon>Pseudomonadota</taxon>
        <taxon>Alphaproteobacteria</taxon>
        <taxon>Acetobacterales</taxon>
        <taxon>Roseomonadaceae</taxon>
        <taxon>Muricoccus</taxon>
    </lineage>
</organism>
<name>A0A1M6G869_9PROT</name>
<feature type="chain" id="PRO_5012296757" evidence="3">
    <location>
        <begin position="21"/>
        <end position="326"/>
    </location>
</feature>
<dbReference type="STRING" id="198092.SAMN02745194_01648"/>
<dbReference type="Gene3D" id="3.40.190.10">
    <property type="entry name" value="Periplasmic binding protein-like II"/>
    <property type="match status" value="2"/>
</dbReference>
<evidence type="ECO:0000256" key="2">
    <source>
        <dbReference type="ARBA" id="ARBA00022729"/>
    </source>
</evidence>
<dbReference type="GO" id="GO:0043190">
    <property type="term" value="C:ATP-binding cassette (ABC) transporter complex"/>
    <property type="evidence" value="ECO:0007669"/>
    <property type="project" value="InterPro"/>
</dbReference>
<comment type="similarity">
    <text evidence="1">Belongs to the phosphate/phosphite/phosphonate binding protein family.</text>
</comment>
<accession>A0A1M6G869</accession>
<dbReference type="NCBIfam" id="TIGR01098">
    <property type="entry name" value="3A0109s03R"/>
    <property type="match status" value="1"/>
</dbReference>
<keyword evidence="5" id="KW-1185">Reference proteome</keyword>
<gene>
    <name evidence="4" type="ORF">SAMN02745194_01648</name>
</gene>
<feature type="signal peptide" evidence="3">
    <location>
        <begin position="1"/>
        <end position="20"/>
    </location>
</feature>
<dbReference type="Proteomes" id="UP000184387">
    <property type="component" value="Unassembled WGS sequence"/>
</dbReference>
<dbReference type="PANTHER" id="PTHR35841">
    <property type="entry name" value="PHOSPHONATES-BINDING PERIPLASMIC PROTEIN"/>
    <property type="match status" value="1"/>
</dbReference>
<keyword evidence="2 3" id="KW-0732">Signal</keyword>
<evidence type="ECO:0000313" key="4">
    <source>
        <dbReference type="EMBL" id="SHJ06104.1"/>
    </source>
</evidence>
<dbReference type="RefSeq" id="WP_073133736.1">
    <property type="nucleotide sequence ID" value="NZ_FQZF01000008.1"/>
</dbReference>
<dbReference type="PANTHER" id="PTHR35841:SF1">
    <property type="entry name" value="PHOSPHONATES-BINDING PERIPLASMIC PROTEIN"/>
    <property type="match status" value="1"/>
</dbReference>
<sequence>MIRRSLLVAAGALLPLAARAQVGSGAARPPAPPMPAPGRRDWASQVPQIRLGVLGGESESDRLGRYDAYRKLFEDTFGVPTRMFFASDYSGVQQAFAAKQLEIANMSPAAYAGVWLDTNGGVEPILVTQEPDGSTSYVALMYVRADSGITKLEEMRGKAMAWSDPNSASGYLIPRAELRAAGITPETFFGRTGFAGGHDQALVAVLQRQYDAGVCWSSGQGDESRGFSRGVLTAAVEKKLLDMKDIRIIWRSRPIQNGPVVVRSDLPASFKKDMVDFHLALPAAHPEIHKAVERGSAVGWVPTRHEDYAVFIDMRRAEAAERRRRN</sequence>
<evidence type="ECO:0000313" key="5">
    <source>
        <dbReference type="Proteomes" id="UP000184387"/>
    </source>
</evidence>
<protein>
    <submittedName>
        <fullName evidence="4">Phosphonate transport system substrate-binding protein</fullName>
    </submittedName>
</protein>